<proteinExistence type="predicted"/>
<reference evidence="3" key="1">
    <citation type="submission" date="2019-12" db="UniProtKB">
        <authorList>
            <consortium name="WormBaseParasite"/>
        </authorList>
    </citation>
    <scope>IDENTIFICATION</scope>
</reference>
<dbReference type="Proteomes" id="UP000046395">
    <property type="component" value="Unassembled WGS sequence"/>
</dbReference>
<keyword evidence="2" id="KW-1185">Reference proteome</keyword>
<sequence length="125" mass="13785">MTHMVPSKRRRRCNLPSGLQAKQVDRPQARALFDGTGPGEGRPIFKVLPKRARRSSENPLTNRRNGPAKSDRPSLRTEVCKMKLDTFPTVPPRTLAAGAWSNAVAKLFAKLMGNQTSLSDGLGQY</sequence>
<accession>A0A5S6Q785</accession>
<evidence type="ECO:0000256" key="1">
    <source>
        <dbReference type="SAM" id="MobiDB-lite"/>
    </source>
</evidence>
<evidence type="ECO:0000313" key="2">
    <source>
        <dbReference type="Proteomes" id="UP000046395"/>
    </source>
</evidence>
<protein>
    <submittedName>
        <fullName evidence="3">Uncharacterized protein</fullName>
    </submittedName>
</protein>
<organism evidence="2 3">
    <name type="scientific">Trichuris muris</name>
    <name type="common">Mouse whipworm</name>
    <dbReference type="NCBI Taxonomy" id="70415"/>
    <lineage>
        <taxon>Eukaryota</taxon>
        <taxon>Metazoa</taxon>
        <taxon>Ecdysozoa</taxon>
        <taxon>Nematoda</taxon>
        <taxon>Enoplea</taxon>
        <taxon>Dorylaimia</taxon>
        <taxon>Trichinellida</taxon>
        <taxon>Trichuridae</taxon>
        <taxon>Trichuris</taxon>
    </lineage>
</organism>
<dbReference type="AlphaFoldDB" id="A0A5S6Q785"/>
<evidence type="ECO:0000313" key="3">
    <source>
        <dbReference type="WBParaSite" id="TMUE_1000003161.1"/>
    </source>
</evidence>
<dbReference type="WBParaSite" id="TMUE_1000003161.1">
    <property type="protein sequence ID" value="TMUE_1000003161.1"/>
    <property type="gene ID" value="WBGene00298626"/>
</dbReference>
<name>A0A5S6Q785_TRIMR</name>
<feature type="region of interest" description="Disordered" evidence="1">
    <location>
        <begin position="49"/>
        <end position="75"/>
    </location>
</feature>